<protein>
    <submittedName>
        <fullName evidence="1">4454_t:CDS:1</fullName>
    </submittedName>
</protein>
<organism evidence="1 2">
    <name type="scientific">Racocetra fulgida</name>
    <dbReference type="NCBI Taxonomy" id="60492"/>
    <lineage>
        <taxon>Eukaryota</taxon>
        <taxon>Fungi</taxon>
        <taxon>Fungi incertae sedis</taxon>
        <taxon>Mucoromycota</taxon>
        <taxon>Glomeromycotina</taxon>
        <taxon>Glomeromycetes</taxon>
        <taxon>Diversisporales</taxon>
        <taxon>Gigasporaceae</taxon>
        <taxon>Racocetra</taxon>
    </lineage>
</organism>
<reference evidence="1" key="1">
    <citation type="submission" date="2021-06" db="EMBL/GenBank/DDBJ databases">
        <authorList>
            <person name="Kallberg Y."/>
            <person name="Tangrot J."/>
            <person name="Rosling A."/>
        </authorList>
    </citation>
    <scope>NUCLEOTIDE SEQUENCE</scope>
    <source>
        <strain evidence="1">IN212</strain>
    </source>
</reference>
<dbReference type="AlphaFoldDB" id="A0A9N9ARN7"/>
<accession>A0A9N9ARN7</accession>
<evidence type="ECO:0000313" key="2">
    <source>
        <dbReference type="Proteomes" id="UP000789396"/>
    </source>
</evidence>
<keyword evidence="2" id="KW-1185">Reference proteome</keyword>
<gene>
    <name evidence="1" type="ORF">RFULGI_LOCUS4143</name>
</gene>
<sequence length="45" mass="5296">MEGSKRCFSNKTDRIISHFKKCVHFIAETTAKKREEIFKLVNVPK</sequence>
<proteinExistence type="predicted"/>
<comment type="caution">
    <text evidence="1">The sequence shown here is derived from an EMBL/GenBank/DDBJ whole genome shotgun (WGS) entry which is preliminary data.</text>
</comment>
<dbReference type="EMBL" id="CAJVPZ010003993">
    <property type="protein sequence ID" value="CAG8539188.1"/>
    <property type="molecule type" value="Genomic_DNA"/>
</dbReference>
<feature type="non-terminal residue" evidence="1">
    <location>
        <position position="45"/>
    </location>
</feature>
<name>A0A9N9ARN7_9GLOM</name>
<dbReference type="Proteomes" id="UP000789396">
    <property type="component" value="Unassembled WGS sequence"/>
</dbReference>
<evidence type="ECO:0000313" key="1">
    <source>
        <dbReference type="EMBL" id="CAG8539188.1"/>
    </source>
</evidence>
<dbReference type="OrthoDB" id="2409922at2759"/>